<dbReference type="STRING" id="448385.sce6597"/>
<dbReference type="PANTHER" id="PTHR38471">
    <property type="entry name" value="FOUR HELIX BUNDLE PROTEIN"/>
    <property type="match status" value="1"/>
</dbReference>
<sequence length="184" mass="19963">MIGYGIAARGDPTPRCERPCLPRSNARVVPGPACSCSCSCSCSCACTCACAEARNSRDLPVDVTGMSNTDRPLLDHENLDAYRVAIEFLVLSVQLLEEIPKERRELRLQLERAAMSIPLNIAEGAGKPSPADRARYHGIARGSAMECAALLDVSRIMGVVQSKDVEQGKRLLSRLAAMLTRMCR</sequence>
<dbReference type="InterPro" id="IPR012657">
    <property type="entry name" value="23S_rRNA-intervening_sequence"/>
</dbReference>
<dbReference type="EMBL" id="AM746676">
    <property type="protein sequence ID" value="CAN96766.1"/>
    <property type="molecule type" value="Genomic_DNA"/>
</dbReference>
<dbReference type="Proteomes" id="UP000002139">
    <property type="component" value="Chromosome"/>
</dbReference>
<dbReference type="Gene3D" id="1.20.1440.60">
    <property type="entry name" value="23S rRNA-intervening sequence"/>
    <property type="match status" value="1"/>
</dbReference>
<dbReference type="HOGENOM" id="CLU_1467297_0_0_7"/>
<keyword evidence="2" id="KW-1185">Reference proteome</keyword>
<dbReference type="NCBIfam" id="TIGR02436">
    <property type="entry name" value="four helix bundle protein"/>
    <property type="match status" value="1"/>
</dbReference>
<dbReference type="InterPro" id="IPR036583">
    <property type="entry name" value="23S_rRNA_IVS_sf"/>
</dbReference>
<evidence type="ECO:0000313" key="1">
    <source>
        <dbReference type="EMBL" id="CAN96766.1"/>
    </source>
</evidence>
<keyword evidence="1" id="KW-0687">Ribonucleoprotein</keyword>
<proteinExistence type="predicted"/>
<dbReference type="PANTHER" id="PTHR38471:SF2">
    <property type="entry name" value="FOUR HELIX BUNDLE PROTEIN"/>
    <property type="match status" value="1"/>
</dbReference>
<dbReference type="eggNOG" id="ENOG50330KI">
    <property type="taxonomic scope" value="Bacteria"/>
</dbReference>
<gene>
    <name evidence="1" type="ordered locus">sce6597</name>
</gene>
<dbReference type="Pfam" id="PF05635">
    <property type="entry name" value="23S_rRNA_IVP"/>
    <property type="match status" value="1"/>
</dbReference>
<accession>A9GPJ5</accession>
<organism evidence="1 2">
    <name type="scientific">Sorangium cellulosum (strain So ce56)</name>
    <name type="common">Polyangium cellulosum (strain So ce56)</name>
    <dbReference type="NCBI Taxonomy" id="448385"/>
    <lineage>
        <taxon>Bacteria</taxon>
        <taxon>Pseudomonadati</taxon>
        <taxon>Myxococcota</taxon>
        <taxon>Polyangia</taxon>
        <taxon>Polyangiales</taxon>
        <taxon>Polyangiaceae</taxon>
        <taxon>Sorangium</taxon>
    </lineage>
</organism>
<dbReference type="SUPFAM" id="SSF158446">
    <property type="entry name" value="IVS-encoded protein-like"/>
    <property type="match status" value="1"/>
</dbReference>
<dbReference type="GO" id="GO:0005840">
    <property type="term" value="C:ribosome"/>
    <property type="evidence" value="ECO:0007669"/>
    <property type="project" value="UniProtKB-KW"/>
</dbReference>
<name>A9GPJ5_SORC5</name>
<keyword evidence="1" id="KW-0689">Ribosomal protein</keyword>
<protein>
    <submittedName>
        <fullName evidence="1">Related S23 ribosomal protein</fullName>
    </submittedName>
</protein>
<dbReference type="AlphaFoldDB" id="A9GPJ5"/>
<evidence type="ECO:0000313" key="2">
    <source>
        <dbReference type="Proteomes" id="UP000002139"/>
    </source>
</evidence>
<reference evidence="1 2" key="1">
    <citation type="journal article" date="2007" name="Nat. Biotechnol.">
        <title>Complete genome sequence of the myxobacterium Sorangium cellulosum.</title>
        <authorList>
            <person name="Schneiker S."/>
            <person name="Perlova O."/>
            <person name="Kaiser O."/>
            <person name="Gerth K."/>
            <person name="Alici A."/>
            <person name="Altmeyer M.O."/>
            <person name="Bartels D."/>
            <person name="Bekel T."/>
            <person name="Beyer S."/>
            <person name="Bode E."/>
            <person name="Bode H.B."/>
            <person name="Bolten C.J."/>
            <person name="Choudhuri J.V."/>
            <person name="Doss S."/>
            <person name="Elnakady Y.A."/>
            <person name="Frank B."/>
            <person name="Gaigalat L."/>
            <person name="Goesmann A."/>
            <person name="Groeger C."/>
            <person name="Gross F."/>
            <person name="Jelsbak L."/>
            <person name="Jelsbak L."/>
            <person name="Kalinowski J."/>
            <person name="Kegler C."/>
            <person name="Knauber T."/>
            <person name="Konietzny S."/>
            <person name="Kopp M."/>
            <person name="Krause L."/>
            <person name="Krug D."/>
            <person name="Linke B."/>
            <person name="Mahmud T."/>
            <person name="Martinez-Arias R."/>
            <person name="McHardy A.C."/>
            <person name="Merai M."/>
            <person name="Meyer F."/>
            <person name="Mormann S."/>
            <person name="Munoz-Dorado J."/>
            <person name="Perez J."/>
            <person name="Pradella S."/>
            <person name="Rachid S."/>
            <person name="Raddatz G."/>
            <person name="Rosenau F."/>
            <person name="Rueckert C."/>
            <person name="Sasse F."/>
            <person name="Scharfe M."/>
            <person name="Schuster S.C."/>
            <person name="Suen G."/>
            <person name="Treuner-Lange A."/>
            <person name="Velicer G.J."/>
            <person name="Vorholter F.-J."/>
            <person name="Weissman K.J."/>
            <person name="Welch R.D."/>
            <person name="Wenzel S.C."/>
            <person name="Whitworth D.E."/>
            <person name="Wilhelm S."/>
            <person name="Wittmann C."/>
            <person name="Bloecker H."/>
            <person name="Puehler A."/>
            <person name="Mueller R."/>
        </authorList>
    </citation>
    <scope>NUCLEOTIDE SEQUENCE [LARGE SCALE GENOMIC DNA]</scope>
    <source>
        <strain evidence="2">So ce56</strain>
    </source>
</reference>
<dbReference type="KEGG" id="scl:sce6597"/>